<accession>A0A0T5Z999</accession>
<dbReference type="InterPro" id="IPR011576">
    <property type="entry name" value="Pyridox_Oxase_N"/>
</dbReference>
<comment type="caution">
    <text evidence="3">The sequence shown here is derived from an EMBL/GenBank/DDBJ whole genome shotgun (WGS) entry which is preliminary data.</text>
</comment>
<feature type="domain" description="Pyridoxamine 5'-phosphate oxidase N-terminal" evidence="1">
    <location>
        <begin position="9"/>
        <end position="130"/>
    </location>
</feature>
<dbReference type="PATRIC" id="fig|54398.3.peg.3217"/>
<evidence type="ECO:0000313" key="5">
    <source>
        <dbReference type="Proteomes" id="UP000051634"/>
    </source>
</evidence>
<evidence type="ECO:0000313" key="4">
    <source>
        <dbReference type="Proteomes" id="UP000051276"/>
    </source>
</evidence>
<gene>
    <name evidence="2" type="ORF">Ga0074115_1712</name>
    <name evidence="3" type="ORF">Ga0076813_15243</name>
</gene>
<proteinExistence type="predicted"/>
<dbReference type="AlphaFoldDB" id="A0A0T5Z999"/>
<keyword evidence="5" id="KW-1185">Reference proteome</keyword>
<name>A0A0T5Z999_9GAMM</name>
<protein>
    <submittedName>
        <fullName evidence="3">Pyridoxamine 5'-phosphate oxidase</fullName>
    </submittedName>
</protein>
<dbReference type="Proteomes" id="UP000051634">
    <property type="component" value="Unassembled WGS sequence"/>
</dbReference>
<dbReference type="PANTHER" id="PTHR39336">
    <property type="entry name" value="PYRIDOXAMINE PHOSPHATE OXIDASE FAMILY PROTEIN (AFU_ORTHOLOGUE AFUA_6G11440)"/>
    <property type="match status" value="1"/>
</dbReference>
<organism evidence="3 4">
    <name type="scientific">endosymbiont of Ridgeia piscesae</name>
    <dbReference type="NCBI Taxonomy" id="54398"/>
    <lineage>
        <taxon>Bacteria</taxon>
        <taxon>Pseudomonadati</taxon>
        <taxon>Pseudomonadota</taxon>
        <taxon>Gammaproteobacteria</taxon>
        <taxon>sulfur-oxidizing symbionts</taxon>
    </lineage>
</organism>
<dbReference type="Proteomes" id="UP000051276">
    <property type="component" value="Unassembled WGS sequence"/>
</dbReference>
<evidence type="ECO:0000313" key="2">
    <source>
        <dbReference type="EMBL" id="KRT56646.1"/>
    </source>
</evidence>
<dbReference type="OrthoDB" id="115989at2"/>
<sequence length="182" mass="20226">MAKQYDSISDKHAAFIIRQQIFFVATAAAEGRINLSPKGMDSLRISAPNQVVWLNLTGSGNETAAHLLENPRMTLMFCAFEGEPKILRLYGQARVYHQGSDGWDQHIGRFPSLPGARQIVVMDVDLVQTSCGFAVPLYDFIGQRNELKSWAEKKGEEGVRDYWRERNVLSIDGKPTGIIGGG</sequence>
<dbReference type="Gene3D" id="2.30.110.10">
    <property type="entry name" value="Electron Transport, Fmn-binding Protein, Chain A"/>
    <property type="match status" value="1"/>
</dbReference>
<dbReference type="RefSeq" id="WP_005962737.1">
    <property type="nucleotide sequence ID" value="NZ_KQ556878.1"/>
</dbReference>
<dbReference type="STRING" id="54398.Ga0074115_1712"/>
<dbReference type="Pfam" id="PF01243">
    <property type="entry name" value="PNPOx_N"/>
    <property type="match status" value="1"/>
</dbReference>
<evidence type="ECO:0000259" key="1">
    <source>
        <dbReference type="Pfam" id="PF01243"/>
    </source>
</evidence>
<dbReference type="PANTHER" id="PTHR39336:SF1">
    <property type="entry name" value="PYRIDOXAMINE PHOSPHATE OXIDASE FAMILY PROTEIN (AFU_ORTHOLOGUE AFUA_6G11440)"/>
    <property type="match status" value="1"/>
</dbReference>
<reference evidence="4 5" key="1">
    <citation type="submission" date="2015-11" db="EMBL/GenBank/DDBJ databases">
        <title>The genome of Candidatus Endoriftia persephone in Ridgeia piscesae and population structure of the North Eastern Pacific vestimentiferan symbionts.</title>
        <authorList>
            <person name="Perez M."/>
            <person name="Juniper K.S."/>
        </authorList>
    </citation>
    <scope>NUCLEOTIDE SEQUENCE [LARGE SCALE GENOMIC DNA]</scope>
    <source>
        <strain evidence="3">Ind10</strain>
        <strain evidence="2">Ind11</strain>
    </source>
</reference>
<dbReference type="InterPro" id="IPR012349">
    <property type="entry name" value="Split_barrel_FMN-bd"/>
</dbReference>
<dbReference type="EMBL" id="LMXI01000170">
    <property type="protein sequence ID" value="KRT59315.1"/>
    <property type="molecule type" value="Genomic_DNA"/>
</dbReference>
<dbReference type="EMBL" id="LDXT01000026">
    <property type="protein sequence ID" value="KRT56646.1"/>
    <property type="molecule type" value="Genomic_DNA"/>
</dbReference>
<dbReference type="SUPFAM" id="SSF50475">
    <property type="entry name" value="FMN-binding split barrel"/>
    <property type="match status" value="1"/>
</dbReference>
<evidence type="ECO:0000313" key="3">
    <source>
        <dbReference type="EMBL" id="KRT59315.1"/>
    </source>
</evidence>